<protein>
    <submittedName>
        <fullName evidence="3">Soil-associated protein, TIGR03435 family</fullName>
    </submittedName>
</protein>
<name>A0A1G7HY30_9BACT</name>
<gene>
    <name evidence="3" type="ORF">SAMN05444167_1249</name>
</gene>
<dbReference type="EMBL" id="LT629690">
    <property type="protein sequence ID" value="SDF05268.1"/>
    <property type="molecule type" value="Genomic_DNA"/>
</dbReference>
<dbReference type="InterPro" id="IPR017801">
    <property type="entry name" value="DUF3738"/>
</dbReference>
<proteinExistence type="predicted"/>
<dbReference type="NCBIfam" id="TIGR03435">
    <property type="entry name" value="Soli_TIGR03435"/>
    <property type="match status" value="1"/>
</dbReference>
<evidence type="ECO:0000313" key="3">
    <source>
        <dbReference type="EMBL" id="SDF05268.1"/>
    </source>
</evidence>
<evidence type="ECO:0000256" key="2">
    <source>
        <dbReference type="SAM" id="SignalP"/>
    </source>
</evidence>
<keyword evidence="4" id="KW-1185">Reference proteome</keyword>
<feature type="chain" id="PRO_5009241320" evidence="2">
    <location>
        <begin position="23"/>
        <end position="308"/>
    </location>
</feature>
<evidence type="ECO:0000313" key="4">
    <source>
        <dbReference type="Proteomes" id="UP000182427"/>
    </source>
</evidence>
<dbReference type="PROSITE" id="PS51257">
    <property type="entry name" value="PROKAR_LIPOPROTEIN"/>
    <property type="match status" value="1"/>
</dbReference>
<evidence type="ECO:0000256" key="1">
    <source>
        <dbReference type="SAM" id="MobiDB-lite"/>
    </source>
</evidence>
<feature type="signal peptide" evidence="2">
    <location>
        <begin position="1"/>
        <end position="22"/>
    </location>
</feature>
<feature type="region of interest" description="Disordered" evidence="1">
    <location>
        <begin position="168"/>
        <end position="190"/>
    </location>
</feature>
<dbReference type="AlphaFoldDB" id="A0A1G7HY30"/>
<reference evidence="4" key="1">
    <citation type="submission" date="2016-10" db="EMBL/GenBank/DDBJ databases">
        <authorList>
            <person name="Varghese N."/>
            <person name="Submissions S."/>
        </authorList>
    </citation>
    <scope>NUCLEOTIDE SEQUENCE [LARGE SCALE GENOMIC DNA]</scope>
    <source>
        <strain evidence="4">GAS232</strain>
    </source>
</reference>
<dbReference type="Pfam" id="PF12543">
    <property type="entry name" value="DUF3738"/>
    <property type="match status" value="1"/>
</dbReference>
<keyword evidence="2" id="KW-0732">Signal</keyword>
<dbReference type="Proteomes" id="UP000182427">
    <property type="component" value="Chromosome I"/>
</dbReference>
<sequence length="308" mass="32691">MTGKGTAATLLLVACAICSLHGQVPQPAQPQQETTTPTAAPLAFETVSIKPAPPGSIPFIPAFIRDKTAPVYGLQTMAGAVWLTISWAYRLQISEAKAAFEKQPGWVKKQIYRVTFRVEGQPTNEQLREMFRTMLADRFALEIHEFTKEGAVNKVVLSKPGLLGPKIHPHTEGTNCSTQGDASVGKAPDPSTPSVTNCGFSWYYTSGGLLHVGITNTTVVDGVRALAGIGVPGLDTKPIVDGTGLTGKYDLTLEFRPDSGSPRVDPGADDGAPTLIQAVAQQLGVRLESGTGPVRIVLIDHISEPTPD</sequence>
<organism evidence="3 4">
    <name type="scientific">Terriglobus roseus</name>
    <dbReference type="NCBI Taxonomy" id="392734"/>
    <lineage>
        <taxon>Bacteria</taxon>
        <taxon>Pseudomonadati</taxon>
        <taxon>Acidobacteriota</taxon>
        <taxon>Terriglobia</taxon>
        <taxon>Terriglobales</taxon>
        <taxon>Acidobacteriaceae</taxon>
        <taxon>Terriglobus</taxon>
    </lineage>
</organism>
<feature type="compositionally biased region" description="Polar residues" evidence="1">
    <location>
        <begin position="172"/>
        <end position="181"/>
    </location>
</feature>
<accession>A0A1G7HY30</accession>